<dbReference type="PANTHER" id="PTHR43877:SF2">
    <property type="entry name" value="AMINOALKYLPHOSPHONATE N-ACETYLTRANSFERASE-RELATED"/>
    <property type="match status" value="1"/>
</dbReference>
<protein>
    <submittedName>
        <fullName evidence="4">GNAT family N-acetyltransferase</fullName>
    </submittedName>
</protein>
<evidence type="ECO:0000259" key="3">
    <source>
        <dbReference type="PROSITE" id="PS51186"/>
    </source>
</evidence>
<dbReference type="EMBL" id="JBHUFA010000004">
    <property type="protein sequence ID" value="MFD1696370.1"/>
    <property type="molecule type" value="Genomic_DNA"/>
</dbReference>
<dbReference type="SUPFAM" id="SSF55729">
    <property type="entry name" value="Acyl-CoA N-acyltransferases (Nat)"/>
    <property type="match status" value="1"/>
</dbReference>
<dbReference type="Proteomes" id="UP001597327">
    <property type="component" value="Unassembled WGS sequence"/>
</dbReference>
<dbReference type="CDD" id="cd04301">
    <property type="entry name" value="NAT_SF"/>
    <property type="match status" value="1"/>
</dbReference>
<dbReference type="RefSeq" id="WP_149892744.1">
    <property type="nucleotide sequence ID" value="NZ_JBHUFA010000004.1"/>
</dbReference>
<gene>
    <name evidence="4" type="ORF">ACFSC7_12645</name>
</gene>
<dbReference type="InterPro" id="IPR016890">
    <property type="entry name" value="UCP028520"/>
</dbReference>
<keyword evidence="2" id="KW-0012">Acyltransferase</keyword>
<organism evidence="4 5">
    <name type="scientific">Roseibium aestuarii</name>
    <dbReference type="NCBI Taxonomy" id="2600299"/>
    <lineage>
        <taxon>Bacteria</taxon>
        <taxon>Pseudomonadati</taxon>
        <taxon>Pseudomonadota</taxon>
        <taxon>Alphaproteobacteria</taxon>
        <taxon>Hyphomicrobiales</taxon>
        <taxon>Stappiaceae</taxon>
        <taxon>Roseibium</taxon>
    </lineage>
</organism>
<dbReference type="InterPro" id="IPR000182">
    <property type="entry name" value="GNAT_dom"/>
</dbReference>
<keyword evidence="1" id="KW-0808">Transferase</keyword>
<dbReference type="PIRSF" id="PIRSF028520">
    <property type="entry name" value="UCP028520"/>
    <property type="match status" value="1"/>
</dbReference>
<accession>A0ABW4JWP8</accession>
<dbReference type="PANTHER" id="PTHR43877">
    <property type="entry name" value="AMINOALKYLPHOSPHONATE N-ACETYLTRANSFERASE-RELATED-RELATED"/>
    <property type="match status" value="1"/>
</dbReference>
<dbReference type="Pfam" id="PF00583">
    <property type="entry name" value="Acetyltransf_1"/>
    <property type="match status" value="1"/>
</dbReference>
<reference evidence="5" key="1">
    <citation type="journal article" date="2019" name="Int. J. Syst. Evol. Microbiol.">
        <title>The Global Catalogue of Microorganisms (GCM) 10K type strain sequencing project: providing services to taxonomists for standard genome sequencing and annotation.</title>
        <authorList>
            <consortium name="The Broad Institute Genomics Platform"/>
            <consortium name="The Broad Institute Genome Sequencing Center for Infectious Disease"/>
            <person name="Wu L."/>
            <person name="Ma J."/>
        </authorList>
    </citation>
    <scope>NUCLEOTIDE SEQUENCE [LARGE SCALE GENOMIC DNA]</scope>
    <source>
        <strain evidence="5">JCM 3369</strain>
    </source>
</reference>
<feature type="domain" description="N-acetyltransferase" evidence="3">
    <location>
        <begin position="15"/>
        <end position="170"/>
    </location>
</feature>
<name>A0ABW4JWP8_9HYPH</name>
<evidence type="ECO:0000313" key="4">
    <source>
        <dbReference type="EMBL" id="MFD1696370.1"/>
    </source>
</evidence>
<sequence>MTQSPAPVTAANATLSIRGFRAGDLAALLAMNAGAVPAVNDLSAEELTDQIAEARACIVAVKDEMPVGFLLCYDETADYDSRNFKWLQENVARFFYTDRICVAPELRGHRIGEALYQGLFDRFAAEGQPFVCEVNTRPANPGSVRFHQRLGFREIGTADYGDKAVVYLQR</sequence>
<evidence type="ECO:0000256" key="2">
    <source>
        <dbReference type="ARBA" id="ARBA00023315"/>
    </source>
</evidence>
<proteinExistence type="predicted"/>
<comment type="caution">
    <text evidence="4">The sequence shown here is derived from an EMBL/GenBank/DDBJ whole genome shotgun (WGS) entry which is preliminary data.</text>
</comment>
<dbReference type="Gene3D" id="3.40.630.30">
    <property type="match status" value="1"/>
</dbReference>
<dbReference type="InterPro" id="IPR050832">
    <property type="entry name" value="Bact_Acetyltransf"/>
</dbReference>
<dbReference type="InterPro" id="IPR016181">
    <property type="entry name" value="Acyl_CoA_acyltransferase"/>
</dbReference>
<evidence type="ECO:0000313" key="5">
    <source>
        <dbReference type="Proteomes" id="UP001597327"/>
    </source>
</evidence>
<keyword evidence="5" id="KW-1185">Reference proteome</keyword>
<evidence type="ECO:0000256" key="1">
    <source>
        <dbReference type="ARBA" id="ARBA00022679"/>
    </source>
</evidence>
<dbReference type="PROSITE" id="PS51186">
    <property type="entry name" value="GNAT"/>
    <property type="match status" value="1"/>
</dbReference>